<sequence>MNELLLRIEALCVEVDSSILVGAGAGMAVVGLFLWLGGARYSTIVVGLLGAAVGALIGMLVGQRLGLAPFVSMAAGAVVLSVLSILARNVLVIVLATVIFALLAATVYTTVVLDHQPVQETTTQDTATRDSLAAQEPPRFVYQSFSRMDPNTRQAYIDGLSAPEEGFQSRMKAVLEDLWEALGPHKWYLIGAILIGGVGGFLLIWFIKNVVLPLCYSVVGATGALLGVQVLLLGLGARVASDLSSRPWIVPAAFGSMTFIGWVRQLLAGRRRHAAAEEAPKEAKHD</sequence>
<feature type="transmembrane region" description="Helical" evidence="1">
    <location>
        <begin position="44"/>
        <end position="61"/>
    </location>
</feature>
<keyword evidence="1" id="KW-1133">Transmembrane helix</keyword>
<feature type="transmembrane region" description="Helical" evidence="1">
    <location>
        <begin position="248"/>
        <end position="267"/>
    </location>
</feature>
<feature type="transmembrane region" description="Helical" evidence="1">
    <location>
        <begin position="214"/>
        <end position="236"/>
    </location>
</feature>
<feature type="transmembrane region" description="Helical" evidence="1">
    <location>
        <begin position="187"/>
        <end position="207"/>
    </location>
</feature>
<evidence type="ECO:0000313" key="2">
    <source>
        <dbReference type="EMBL" id="MDI6450304.1"/>
    </source>
</evidence>
<feature type="transmembrane region" description="Helical" evidence="1">
    <location>
        <begin position="93"/>
        <end position="113"/>
    </location>
</feature>
<evidence type="ECO:0008006" key="4">
    <source>
        <dbReference type="Google" id="ProtNLM"/>
    </source>
</evidence>
<dbReference type="EMBL" id="JASCXX010000018">
    <property type="protein sequence ID" value="MDI6450304.1"/>
    <property type="molecule type" value="Genomic_DNA"/>
</dbReference>
<evidence type="ECO:0000256" key="1">
    <source>
        <dbReference type="SAM" id="Phobius"/>
    </source>
</evidence>
<protein>
    <recommendedName>
        <fullName evidence="4">DUF4203 domain-containing protein</fullName>
    </recommendedName>
</protein>
<evidence type="ECO:0000313" key="3">
    <source>
        <dbReference type="Proteomes" id="UP001431776"/>
    </source>
</evidence>
<dbReference type="RefSeq" id="WP_349245712.1">
    <property type="nucleotide sequence ID" value="NZ_JASCXX010000018.1"/>
</dbReference>
<dbReference type="AlphaFoldDB" id="A0AAW6U334"/>
<keyword evidence="1" id="KW-0812">Transmembrane</keyword>
<feature type="transmembrane region" description="Helical" evidence="1">
    <location>
        <begin position="20"/>
        <end position="37"/>
    </location>
</feature>
<reference evidence="2" key="1">
    <citation type="submission" date="2023-05" db="EMBL/GenBank/DDBJ databases">
        <title>Anaerotaeda fermentans gen. nov., sp. nov., a novel anaerobic planctomycete of the new family within the order Sedimentisphaerales isolated from Taman Peninsula, Russia.</title>
        <authorList>
            <person name="Khomyakova M.A."/>
            <person name="Merkel A.Y."/>
            <person name="Slobodkin A.I."/>
        </authorList>
    </citation>
    <scope>NUCLEOTIDE SEQUENCE</scope>
    <source>
        <strain evidence="2">M17dextr</strain>
    </source>
</reference>
<proteinExistence type="predicted"/>
<organism evidence="2 3">
    <name type="scientific">Anaerobaca lacustris</name>
    <dbReference type="NCBI Taxonomy" id="3044600"/>
    <lineage>
        <taxon>Bacteria</taxon>
        <taxon>Pseudomonadati</taxon>
        <taxon>Planctomycetota</taxon>
        <taxon>Phycisphaerae</taxon>
        <taxon>Sedimentisphaerales</taxon>
        <taxon>Anaerobacaceae</taxon>
        <taxon>Anaerobaca</taxon>
    </lineage>
</organism>
<keyword evidence="1" id="KW-0472">Membrane</keyword>
<comment type="caution">
    <text evidence="2">The sequence shown here is derived from an EMBL/GenBank/DDBJ whole genome shotgun (WGS) entry which is preliminary data.</text>
</comment>
<feature type="transmembrane region" description="Helical" evidence="1">
    <location>
        <begin position="67"/>
        <end position="86"/>
    </location>
</feature>
<name>A0AAW6U334_9BACT</name>
<keyword evidence="3" id="KW-1185">Reference proteome</keyword>
<dbReference type="Proteomes" id="UP001431776">
    <property type="component" value="Unassembled WGS sequence"/>
</dbReference>
<gene>
    <name evidence="2" type="ORF">QJ522_14685</name>
</gene>
<accession>A0AAW6U334</accession>